<feature type="domain" description="SHOCT" evidence="3">
    <location>
        <begin position="10"/>
        <end position="35"/>
    </location>
</feature>
<dbReference type="RefSeq" id="WP_305006764.1">
    <property type="nucleotide sequence ID" value="NZ_JAUQSY010000007.1"/>
</dbReference>
<keyword evidence="2" id="KW-1133">Transmembrane helix</keyword>
<protein>
    <submittedName>
        <fullName evidence="4">SHOCT domain-containing protein</fullName>
    </submittedName>
</protein>
<reference evidence="4" key="1">
    <citation type="submission" date="2023-07" db="EMBL/GenBank/DDBJ databases">
        <authorList>
            <person name="Kim M.K."/>
        </authorList>
    </citation>
    <scope>NUCLEOTIDE SEQUENCE</scope>
    <source>
        <strain evidence="4">ASUV-10-1</strain>
    </source>
</reference>
<feature type="compositionally biased region" description="Low complexity" evidence="1">
    <location>
        <begin position="86"/>
        <end position="103"/>
    </location>
</feature>
<dbReference type="Proteomes" id="UP001176429">
    <property type="component" value="Unassembled WGS sequence"/>
</dbReference>
<evidence type="ECO:0000313" key="5">
    <source>
        <dbReference type="Proteomes" id="UP001176429"/>
    </source>
</evidence>
<dbReference type="InterPro" id="IPR018649">
    <property type="entry name" value="SHOCT"/>
</dbReference>
<evidence type="ECO:0000256" key="2">
    <source>
        <dbReference type="SAM" id="Phobius"/>
    </source>
</evidence>
<sequence>MNNQPSPIETLRQLREMLDAGTITATEFEALKQQLVFSAQAPAAPAAEPPAPDFTAPAVALPAPAEQDSPMFEDAQLPPGSTDLEAPLPAAPTAAPQAVPPAATNELDGFSQPPARNPLNLVLAIGGLLVLLSVFAYLALNQNDSEHISSNSMTAADSLNTNVEEGPQAAPVEQPVAVPETVRVAPLNPAPPVVKPSVAPATADSTATVPTAVDSTQKP</sequence>
<keyword evidence="2" id="KW-0472">Membrane</keyword>
<feature type="compositionally biased region" description="Polar residues" evidence="1">
    <location>
        <begin position="203"/>
        <end position="219"/>
    </location>
</feature>
<accession>A0ABT9BCM8</accession>
<organism evidence="4 5">
    <name type="scientific">Hymenobacter aranciens</name>
    <dbReference type="NCBI Taxonomy" id="3063996"/>
    <lineage>
        <taxon>Bacteria</taxon>
        <taxon>Pseudomonadati</taxon>
        <taxon>Bacteroidota</taxon>
        <taxon>Cytophagia</taxon>
        <taxon>Cytophagales</taxon>
        <taxon>Hymenobacteraceae</taxon>
        <taxon>Hymenobacter</taxon>
    </lineage>
</organism>
<comment type="caution">
    <text evidence="4">The sequence shown here is derived from an EMBL/GenBank/DDBJ whole genome shotgun (WGS) entry which is preliminary data.</text>
</comment>
<gene>
    <name evidence="4" type="ORF">Q5H93_11990</name>
</gene>
<evidence type="ECO:0000259" key="3">
    <source>
        <dbReference type="Pfam" id="PF09851"/>
    </source>
</evidence>
<feature type="transmembrane region" description="Helical" evidence="2">
    <location>
        <begin position="119"/>
        <end position="140"/>
    </location>
</feature>
<dbReference type="Pfam" id="PF09851">
    <property type="entry name" value="SHOCT"/>
    <property type="match status" value="1"/>
</dbReference>
<keyword evidence="2" id="KW-0812">Transmembrane</keyword>
<keyword evidence="5" id="KW-1185">Reference proteome</keyword>
<name>A0ABT9BCM8_9BACT</name>
<feature type="region of interest" description="Disordered" evidence="1">
    <location>
        <begin position="187"/>
        <end position="219"/>
    </location>
</feature>
<proteinExistence type="predicted"/>
<evidence type="ECO:0000256" key="1">
    <source>
        <dbReference type="SAM" id="MobiDB-lite"/>
    </source>
</evidence>
<evidence type="ECO:0000313" key="4">
    <source>
        <dbReference type="EMBL" id="MDO7875454.1"/>
    </source>
</evidence>
<feature type="region of interest" description="Disordered" evidence="1">
    <location>
        <begin position="40"/>
        <end position="111"/>
    </location>
</feature>
<dbReference type="EMBL" id="JAUQSY010000007">
    <property type="protein sequence ID" value="MDO7875454.1"/>
    <property type="molecule type" value="Genomic_DNA"/>
</dbReference>